<gene>
    <name evidence="1" type="ORF">NCTC13335_00749</name>
</gene>
<keyword evidence="2" id="KW-1185">Reference proteome</keyword>
<organism evidence="1 2">
    <name type="scientific">Haemophilus pittmaniae</name>
    <dbReference type="NCBI Taxonomy" id="249188"/>
    <lineage>
        <taxon>Bacteria</taxon>
        <taxon>Pseudomonadati</taxon>
        <taxon>Pseudomonadota</taxon>
        <taxon>Gammaproteobacteria</taxon>
        <taxon>Pasteurellales</taxon>
        <taxon>Pasteurellaceae</taxon>
        <taxon>Haemophilus</taxon>
    </lineage>
</organism>
<protein>
    <submittedName>
        <fullName evidence="1">Uncharacterized protein</fullName>
    </submittedName>
</protein>
<dbReference type="AlphaFoldDB" id="A0A377IXJ2"/>
<dbReference type="EMBL" id="UGHS01000003">
    <property type="protein sequence ID" value="STO92892.1"/>
    <property type="molecule type" value="Genomic_DNA"/>
</dbReference>
<dbReference type="Proteomes" id="UP000255264">
    <property type="component" value="Unassembled WGS sequence"/>
</dbReference>
<name>A0A377IXJ2_9PAST</name>
<proteinExistence type="predicted"/>
<evidence type="ECO:0000313" key="1">
    <source>
        <dbReference type="EMBL" id="STO92892.1"/>
    </source>
</evidence>
<accession>A0A377IXJ2</accession>
<reference evidence="1 2" key="1">
    <citation type="submission" date="2018-06" db="EMBL/GenBank/DDBJ databases">
        <authorList>
            <consortium name="Pathogen Informatics"/>
            <person name="Doyle S."/>
        </authorList>
    </citation>
    <scope>NUCLEOTIDE SEQUENCE [LARGE SCALE GENOMIC DNA]</scope>
    <source>
        <strain evidence="1 2">NCTC13335</strain>
    </source>
</reference>
<sequence>MTAVRASLPILAVFQDHSAEMVLVRPNIEIPLNRLL</sequence>
<evidence type="ECO:0000313" key="2">
    <source>
        <dbReference type="Proteomes" id="UP000255264"/>
    </source>
</evidence>